<evidence type="ECO:0000256" key="4">
    <source>
        <dbReference type="PROSITE-ProRule" id="PRU00302"/>
    </source>
</evidence>
<proteinExistence type="predicted"/>
<evidence type="ECO:0000259" key="8">
    <source>
        <dbReference type="PROSITE" id="PS50923"/>
    </source>
</evidence>
<feature type="domain" description="C-type lectin" evidence="7">
    <location>
        <begin position="16"/>
        <end position="137"/>
    </location>
</feature>
<keyword evidence="1" id="KW-0732">Signal</keyword>
<reference evidence="9" key="2">
    <citation type="submission" date="2025-09" db="UniProtKB">
        <authorList>
            <consortium name="Ensembl"/>
        </authorList>
    </citation>
    <scope>IDENTIFICATION</scope>
</reference>
<dbReference type="SMART" id="SM00179">
    <property type="entry name" value="EGF_CA"/>
    <property type="match status" value="1"/>
</dbReference>
<dbReference type="PROSITE" id="PS50041">
    <property type="entry name" value="C_TYPE_LECTIN_2"/>
    <property type="match status" value="1"/>
</dbReference>
<dbReference type="PROSITE" id="PS00615">
    <property type="entry name" value="C_TYPE_LECTIN_1"/>
    <property type="match status" value="1"/>
</dbReference>
<dbReference type="SMART" id="SM00032">
    <property type="entry name" value="CCP"/>
    <property type="match status" value="1"/>
</dbReference>
<dbReference type="CDD" id="cd00033">
    <property type="entry name" value="CCP"/>
    <property type="match status" value="1"/>
</dbReference>
<evidence type="ECO:0008006" key="11">
    <source>
        <dbReference type="Google" id="ProtNLM"/>
    </source>
</evidence>
<sequence>RPHVLADPVPSMVTQVEAWTYSYSNQGIYSWEQARNYCRTFFTDLVAIQNKEEIGYLNATLPFHKQYYWIGIRKQNSVWTWVGTNKALTKEAENWAKGEPNNRRSNQDCVEIYIKRQQEAGKWNDEPCHKRKTALCYKASCQASTCRPHGECVEVIESYRCECHPGFEGDECDTGECLAGSAGGQGDSPSVQCPTLNPKGARMTCSHPFGDFRYNSTCDFVCPEGFERRGAGTLQCLASRQWSAETPTCAGRDCRGLGLGVLDEVMVCWWQGQELAPVLWKSPRTPSSKCPDPALGFPSSHSWFSRAQLCFYLLTVCMLGFSFLFLQRIR</sequence>
<dbReference type="FunFam" id="3.10.100.10:FF:000007">
    <property type="entry name" value="L-selectin"/>
    <property type="match status" value="1"/>
</dbReference>
<dbReference type="GO" id="GO:0005509">
    <property type="term" value="F:calcium ion binding"/>
    <property type="evidence" value="ECO:0007669"/>
    <property type="project" value="InterPro"/>
</dbReference>
<dbReference type="InterPro" id="IPR050111">
    <property type="entry name" value="C-type_lectin/snaclec_domain"/>
</dbReference>
<accession>A0A8B9EJI0</accession>
<dbReference type="InterPro" id="IPR018378">
    <property type="entry name" value="C-type_lectin_CS"/>
</dbReference>
<evidence type="ECO:0000256" key="1">
    <source>
        <dbReference type="ARBA" id="ARBA00022729"/>
    </source>
</evidence>
<keyword evidence="5" id="KW-1133">Transmembrane helix</keyword>
<dbReference type="InterPro" id="IPR001881">
    <property type="entry name" value="EGF-like_Ca-bd_dom"/>
</dbReference>
<evidence type="ECO:0000256" key="3">
    <source>
        <dbReference type="PROSITE-ProRule" id="PRU00076"/>
    </source>
</evidence>
<evidence type="ECO:0000313" key="10">
    <source>
        <dbReference type="Proteomes" id="UP000694521"/>
    </source>
</evidence>
<feature type="domain" description="Sushi" evidence="8">
    <location>
        <begin position="191"/>
        <end position="251"/>
    </location>
</feature>
<dbReference type="SMART" id="SM00034">
    <property type="entry name" value="CLECT"/>
    <property type="match status" value="1"/>
</dbReference>
<dbReference type="PROSITE" id="PS00022">
    <property type="entry name" value="EGF_1"/>
    <property type="match status" value="1"/>
</dbReference>
<dbReference type="PROSITE" id="PS50026">
    <property type="entry name" value="EGF_3"/>
    <property type="match status" value="1"/>
</dbReference>
<dbReference type="SUPFAM" id="SSF57535">
    <property type="entry name" value="Complement control module/SCR domain"/>
    <property type="match status" value="1"/>
</dbReference>
<dbReference type="InterPro" id="IPR000436">
    <property type="entry name" value="Sushi_SCR_CCP_dom"/>
</dbReference>
<dbReference type="InterPro" id="IPR016186">
    <property type="entry name" value="C-type_lectin-like/link_sf"/>
</dbReference>
<protein>
    <recommendedName>
        <fullName evidence="11">CD62 antigen-like family member L</fullName>
    </recommendedName>
</protein>
<evidence type="ECO:0000259" key="6">
    <source>
        <dbReference type="PROSITE" id="PS50026"/>
    </source>
</evidence>
<evidence type="ECO:0000256" key="5">
    <source>
        <dbReference type="SAM" id="Phobius"/>
    </source>
</evidence>
<dbReference type="InterPro" id="IPR001304">
    <property type="entry name" value="C-type_lectin-like"/>
</dbReference>
<dbReference type="Proteomes" id="UP000694521">
    <property type="component" value="Unplaced"/>
</dbReference>
<dbReference type="InterPro" id="IPR035976">
    <property type="entry name" value="Sushi/SCR/CCP_sf"/>
</dbReference>
<comment type="caution">
    <text evidence="3">Lacks conserved residue(s) required for the propagation of feature annotation.</text>
</comment>
<dbReference type="PANTHER" id="PTHR22803">
    <property type="entry name" value="MANNOSE, PHOSPHOLIPASE, LECTIN RECEPTOR RELATED"/>
    <property type="match status" value="1"/>
</dbReference>
<dbReference type="SUPFAM" id="SSF56436">
    <property type="entry name" value="C-type lectin-like"/>
    <property type="match status" value="1"/>
</dbReference>
<keyword evidence="2 3" id="KW-1015">Disulfide bond</keyword>
<feature type="disulfide bond" evidence="4">
    <location>
        <begin position="222"/>
        <end position="249"/>
    </location>
</feature>
<dbReference type="CDD" id="cd03592">
    <property type="entry name" value="CLECT_selectins_like"/>
    <property type="match status" value="1"/>
</dbReference>
<keyword evidence="5" id="KW-0812">Transmembrane</keyword>
<dbReference type="Ensembl" id="ENSACDT00005026953.1">
    <property type="protein sequence ID" value="ENSACDP00005022523.1"/>
    <property type="gene ID" value="ENSACDG00005016298.1"/>
</dbReference>
<feature type="domain" description="EGF-like" evidence="6">
    <location>
        <begin position="137"/>
        <end position="173"/>
    </location>
</feature>
<dbReference type="FunFam" id="2.10.70.10:FF:000001">
    <property type="entry name" value="Selectin P"/>
    <property type="match status" value="1"/>
</dbReference>
<feature type="transmembrane region" description="Helical" evidence="5">
    <location>
        <begin position="303"/>
        <end position="326"/>
    </location>
</feature>
<organism evidence="9 10">
    <name type="scientific">Anser cygnoides</name>
    <name type="common">Swan goose</name>
    <dbReference type="NCBI Taxonomy" id="8845"/>
    <lineage>
        <taxon>Eukaryota</taxon>
        <taxon>Metazoa</taxon>
        <taxon>Chordata</taxon>
        <taxon>Craniata</taxon>
        <taxon>Vertebrata</taxon>
        <taxon>Euteleostomi</taxon>
        <taxon>Archelosauria</taxon>
        <taxon>Archosauria</taxon>
        <taxon>Dinosauria</taxon>
        <taxon>Saurischia</taxon>
        <taxon>Theropoda</taxon>
        <taxon>Coelurosauria</taxon>
        <taxon>Aves</taxon>
        <taxon>Neognathae</taxon>
        <taxon>Galloanserae</taxon>
        <taxon>Anseriformes</taxon>
        <taxon>Anatidae</taxon>
        <taxon>Anserinae</taxon>
        <taxon>Anser</taxon>
    </lineage>
</organism>
<keyword evidence="5" id="KW-0472">Membrane</keyword>
<dbReference type="Gene3D" id="3.10.100.10">
    <property type="entry name" value="Mannose-Binding Protein A, subunit A"/>
    <property type="match status" value="1"/>
</dbReference>
<dbReference type="PROSITE" id="PS01186">
    <property type="entry name" value="EGF_2"/>
    <property type="match status" value="1"/>
</dbReference>
<name>A0A8B9EJI0_ANSCY</name>
<dbReference type="Gene3D" id="2.10.70.10">
    <property type="entry name" value="Complement Module, domain 1"/>
    <property type="match status" value="1"/>
</dbReference>
<evidence type="ECO:0000259" key="7">
    <source>
        <dbReference type="PROSITE" id="PS50041"/>
    </source>
</evidence>
<dbReference type="PROSITE" id="PS50923">
    <property type="entry name" value="SUSHI"/>
    <property type="match status" value="1"/>
</dbReference>
<dbReference type="AlphaFoldDB" id="A0A8B9EJI0"/>
<dbReference type="SMART" id="SM00181">
    <property type="entry name" value="EGF"/>
    <property type="match status" value="1"/>
</dbReference>
<dbReference type="InterPro" id="IPR016187">
    <property type="entry name" value="CTDL_fold"/>
</dbReference>
<evidence type="ECO:0000256" key="2">
    <source>
        <dbReference type="ARBA" id="ARBA00023157"/>
    </source>
</evidence>
<feature type="disulfide bond" evidence="4">
    <location>
        <begin position="193"/>
        <end position="236"/>
    </location>
</feature>
<dbReference type="SUPFAM" id="SSF57196">
    <property type="entry name" value="EGF/Laminin"/>
    <property type="match status" value="1"/>
</dbReference>
<dbReference type="InterPro" id="IPR000742">
    <property type="entry name" value="EGF"/>
</dbReference>
<dbReference type="Pfam" id="PF00059">
    <property type="entry name" value="Lectin_C"/>
    <property type="match status" value="1"/>
</dbReference>
<reference evidence="9" key="1">
    <citation type="submission" date="2025-08" db="UniProtKB">
        <authorList>
            <consortium name="Ensembl"/>
        </authorList>
    </citation>
    <scope>IDENTIFICATION</scope>
</reference>
<dbReference type="Pfam" id="PF00084">
    <property type="entry name" value="Sushi"/>
    <property type="match status" value="1"/>
</dbReference>
<dbReference type="InterPro" id="IPR033991">
    <property type="entry name" value="Selectin_CTLD"/>
</dbReference>
<evidence type="ECO:0000313" key="9">
    <source>
        <dbReference type="Ensembl" id="ENSACDP00005022523.1"/>
    </source>
</evidence>
<keyword evidence="10" id="KW-1185">Reference proteome</keyword>
<keyword evidence="3" id="KW-0245">EGF-like domain</keyword>
<dbReference type="CDD" id="cd00054">
    <property type="entry name" value="EGF_CA"/>
    <property type="match status" value="1"/>
</dbReference>
<keyword evidence="4" id="KW-0768">Sushi</keyword>
<feature type="disulfide bond" evidence="3">
    <location>
        <begin position="163"/>
        <end position="172"/>
    </location>
</feature>